<evidence type="ECO:0000313" key="1">
    <source>
        <dbReference type="EMBL" id="GCL69236.1"/>
    </source>
</evidence>
<organism evidence="1 2">
    <name type="scientific">Veillonella tobetsuensis</name>
    <dbReference type="NCBI Taxonomy" id="1110546"/>
    <lineage>
        <taxon>Bacteria</taxon>
        <taxon>Bacillati</taxon>
        <taxon>Bacillota</taxon>
        <taxon>Negativicutes</taxon>
        <taxon>Veillonellales</taxon>
        <taxon>Veillonellaceae</taxon>
        <taxon>Veillonella</taxon>
    </lineage>
</organism>
<dbReference type="InterPro" id="IPR037233">
    <property type="entry name" value="CcmK-like_sf"/>
</dbReference>
<gene>
    <name evidence="1" type="ORF">PAGU1579_10050</name>
</gene>
<dbReference type="Proteomes" id="UP000303581">
    <property type="component" value="Unassembled WGS sequence"/>
</dbReference>
<dbReference type="SUPFAM" id="SSF143414">
    <property type="entry name" value="CcmK-like"/>
    <property type="match status" value="1"/>
</dbReference>
<reference evidence="1 2" key="1">
    <citation type="submission" date="2019-03" db="EMBL/GenBank/DDBJ databases">
        <title>Draft genome sequences of two Veillonella tobetsuensis clinical isolates from intraoperative bronchial fluids of elderly patients with pulmonary carcinoma.</title>
        <authorList>
            <person name="Akiyama T."/>
        </authorList>
    </citation>
    <scope>NUCLEOTIDE SEQUENCE [LARGE SCALE GENOMIC DNA]</scope>
    <source>
        <strain evidence="1 2">PAGU 1579</strain>
    </source>
</reference>
<keyword evidence="2" id="KW-1185">Reference proteome</keyword>
<dbReference type="EMBL" id="BJCR01000028">
    <property type="protein sequence ID" value="GCL69236.1"/>
    <property type="molecule type" value="Genomic_DNA"/>
</dbReference>
<protein>
    <submittedName>
        <fullName evidence="1">Propanediol utilization: polyhedral bodies pduT</fullName>
    </submittedName>
</protein>
<sequence length="178" mass="20127">MASHTALCLWETNRIAMGYALLDQLLKDYPISFVKHYRICPGKAFFLLSADTDVVKQIEHFFKDKDYIQYRTITGIHPDVLSVFQQKKMISSVSHLGIYECTTSVAAFHLANYLAWHHHVDLFHLQIGVGLCGKSIIIIAASYSDLKTIECQLPQLYPKDIVSHAIISDPSSELLTCL</sequence>
<dbReference type="Gene3D" id="3.30.70.1710">
    <property type="match status" value="1"/>
</dbReference>
<dbReference type="AlphaFoldDB" id="A0A480B7A8"/>
<evidence type="ECO:0000313" key="2">
    <source>
        <dbReference type="Proteomes" id="UP000303581"/>
    </source>
</evidence>
<dbReference type="RefSeq" id="WP_059363628.1">
    <property type="nucleotide sequence ID" value="NZ_BBXI01000016.1"/>
</dbReference>
<proteinExistence type="predicted"/>
<dbReference type="OrthoDB" id="9791973at2"/>
<comment type="caution">
    <text evidence="1">The sequence shown here is derived from an EMBL/GenBank/DDBJ whole genome shotgun (WGS) entry which is preliminary data.</text>
</comment>
<accession>A0A480B7A8</accession>
<name>A0A480B7A8_9FIRM</name>